<keyword evidence="3" id="KW-0378">Hydrolase</keyword>
<name>A0ABS4FSL3_9BACL</name>
<dbReference type="Gene3D" id="2.70.70.10">
    <property type="entry name" value="Glucose Permease (Domain IIA)"/>
    <property type="match status" value="1"/>
</dbReference>
<sequence length="361" mass="41146">MRSLQFKGTRRFSTKVWISLCCVTALLVVYLFSGIGGARAAAPDLPVQATNKDDVYKQRLTLYKDISLLTNVPWYWLAALDQYERSITPQKKINKSSHRLTQISFQERQWEGALNPNPSDQNPTTIAMFGGIGIDANADGKADPNSDRDVLFTVATYLSKSGYNEDDIRISLWRYYQKDSAVRRIHQFAKIYKQYGQLNLTDSKFPLPLKSIYTYRDTWGARRGWGGLRIHEGTDIFAPHGTPVRSVCNGIIETKGWNPYGGWRIGIRDLNNRYHYYAHLQGYNKKIEVGTIVEAGQVIGWVGSSGYGPKGTQGKFAPHLHYGIYRDTGSQEWAFNPYPLLKQWERQEKISLTKKKAETTQ</sequence>
<dbReference type="InterPro" id="IPR011055">
    <property type="entry name" value="Dup_hybrid_motif"/>
</dbReference>
<dbReference type="CDD" id="cd12797">
    <property type="entry name" value="M23_peptidase"/>
    <property type="match status" value="1"/>
</dbReference>
<dbReference type="InterPro" id="IPR023346">
    <property type="entry name" value="Lysozyme-like_dom_sf"/>
</dbReference>
<evidence type="ECO:0000256" key="1">
    <source>
        <dbReference type="ARBA" id="ARBA00022729"/>
    </source>
</evidence>
<proteinExistence type="predicted"/>
<evidence type="ECO:0000259" key="2">
    <source>
        <dbReference type="Pfam" id="PF01551"/>
    </source>
</evidence>
<dbReference type="Proteomes" id="UP001519272">
    <property type="component" value="Unassembled WGS sequence"/>
</dbReference>
<dbReference type="PANTHER" id="PTHR21666">
    <property type="entry name" value="PEPTIDASE-RELATED"/>
    <property type="match status" value="1"/>
</dbReference>
<evidence type="ECO:0000313" key="3">
    <source>
        <dbReference type="EMBL" id="MBP1905571.1"/>
    </source>
</evidence>
<reference evidence="3 4" key="1">
    <citation type="submission" date="2021-03" db="EMBL/GenBank/DDBJ databases">
        <title>Genomic Encyclopedia of Type Strains, Phase IV (KMG-IV): sequencing the most valuable type-strain genomes for metagenomic binning, comparative biology and taxonomic classification.</title>
        <authorList>
            <person name="Goeker M."/>
        </authorList>
    </citation>
    <scope>NUCLEOTIDE SEQUENCE [LARGE SCALE GENOMIC DNA]</scope>
    <source>
        <strain evidence="3 4">DSM 14349</strain>
    </source>
</reference>
<dbReference type="PANTHER" id="PTHR21666:SF289">
    <property type="entry name" value="L-ALA--D-GLU ENDOPEPTIDASE"/>
    <property type="match status" value="1"/>
</dbReference>
<comment type="caution">
    <text evidence="3">The sequence shown here is derived from an EMBL/GenBank/DDBJ whole genome shotgun (WGS) entry which is preliminary data.</text>
</comment>
<dbReference type="InterPro" id="IPR016047">
    <property type="entry name" value="M23ase_b-sheet_dom"/>
</dbReference>
<keyword evidence="1" id="KW-0732">Signal</keyword>
<dbReference type="InterPro" id="IPR050570">
    <property type="entry name" value="Cell_wall_metabolism_enzyme"/>
</dbReference>
<feature type="domain" description="M23ase beta-sheet core" evidence="2">
    <location>
        <begin position="230"/>
        <end position="328"/>
    </location>
</feature>
<dbReference type="RefSeq" id="WP_210089200.1">
    <property type="nucleotide sequence ID" value="NZ_JAGGKG010000009.1"/>
</dbReference>
<evidence type="ECO:0000313" key="4">
    <source>
        <dbReference type="Proteomes" id="UP001519272"/>
    </source>
</evidence>
<gene>
    <name evidence="3" type="ORF">J2Z32_002201</name>
</gene>
<organism evidence="3 4">
    <name type="scientific">Paenibacillus turicensis</name>
    <dbReference type="NCBI Taxonomy" id="160487"/>
    <lineage>
        <taxon>Bacteria</taxon>
        <taxon>Bacillati</taxon>
        <taxon>Bacillota</taxon>
        <taxon>Bacilli</taxon>
        <taxon>Bacillales</taxon>
        <taxon>Paenibacillaceae</taxon>
        <taxon>Paenibacillus</taxon>
    </lineage>
</organism>
<protein>
    <submittedName>
        <fullName evidence="3">Murein DD-endopeptidase MepM/ murein hydrolase activator NlpD</fullName>
    </submittedName>
</protein>
<dbReference type="SUPFAM" id="SSF53955">
    <property type="entry name" value="Lysozyme-like"/>
    <property type="match status" value="1"/>
</dbReference>
<keyword evidence="4" id="KW-1185">Reference proteome</keyword>
<dbReference type="Pfam" id="PF01551">
    <property type="entry name" value="Peptidase_M23"/>
    <property type="match status" value="1"/>
</dbReference>
<dbReference type="GO" id="GO:0016787">
    <property type="term" value="F:hydrolase activity"/>
    <property type="evidence" value="ECO:0007669"/>
    <property type="project" value="UniProtKB-KW"/>
</dbReference>
<dbReference type="SUPFAM" id="SSF51261">
    <property type="entry name" value="Duplicated hybrid motif"/>
    <property type="match status" value="1"/>
</dbReference>
<accession>A0ABS4FSL3</accession>
<dbReference type="EMBL" id="JAGGKG010000009">
    <property type="protein sequence ID" value="MBP1905571.1"/>
    <property type="molecule type" value="Genomic_DNA"/>
</dbReference>